<accession>A0A0S4QG43</accession>
<dbReference type="PROSITE" id="PS50989">
    <property type="entry name" value="COA_CT_CTER"/>
    <property type="match status" value="1"/>
</dbReference>
<dbReference type="AlphaFoldDB" id="A0A0S4QG43"/>
<evidence type="ECO:0000256" key="11">
    <source>
        <dbReference type="ARBA" id="ARBA00049152"/>
    </source>
</evidence>
<dbReference type="GO" id="GO:0003989">
    <property type="term" value="F:acetyl-CoA carboxylase activity"/>
    <property type="evidence" value="ECO:0007669"/>
    <property type="project" value="InterPro"/>
</dbReference>
<proteinExistence type="predicted"/>
<evidence type="ECO:0000256" key="7">
    <source>
        <dbReference type="ARBA" id="ARBA00022832"/>
    </source>
</evidence>
<keyword evidence="3" id="KW-0444">Lipid biosynthesis</keyword>
<dbReference type="GO" id="GO:2001295">
    <property type="term" value="P:malonyl-CoA biosynthetic process"/>
    <property type="evidence" value="ECO:0007669"/>
    <property type="project" value="UniProtKB-UniPathway"/>
</dbReference>
<evidence type="ECO:0000256" key="10">
    <source>
        <dbReference type="ARBA" id="ARBA00023160"/>
    </source>
</evidence>
<feature type="region of interest" description="Disordered" evidence="12">
    <location>
        <begin position="219"/>
        <end position="244"/>
    </location>
</feature>
<dbReference type="PANTHER" id="PTHR42853:SF3">
    <property type="entry name" value="ACETYL-COENZYME A CARBOXYLASE CARBOXYL TRANSFERASE SUBUNIT ALPHA, CHLOROPLASTIC"/>
    <property type="match status" value="1"/>
</dbReference>
<dbReference type="GO" id="GO:0006633">
    <property type="term" value="P:fatty acid biosynthetic process"/>
    <property type="evidence" value="ECO:0007669"/>
    <property type="project" value="UniProtKB-KW"/>
</dbReference>
<keyword evidence="5" id="KW-0547">Nucleotide-binding</keyword>
<dbReference type="Pfam" id="PF03255">
    <property type="entry name" value="ACCA"/>
    <property type="match status" value="1"/>
</dbReference>
<dbReference type="GO" id="GO:0009317">
    <property type="term" value="C:acetyl-CoA carboxylase complex"/>
    <property type="evidence" value="ECO:0007669"/>
    <property type="project" value="InterPro"/>
</dbReference>
<dbReference type="PANTHER" id="PTHR42853">
    <property type="entry name" value="ACETYL-COENZYME A CARBOXYLASE CARBOXYL TRANSFERASE SUBUNIT ALPHA"/>
    <property type="match status" value="1"/>
</dbReference>
<keyword evidence="7" id="KW-0276">Fatty acid metabolism</keyword>
<keyword evidence="10" id="KW-0275">Fatty acid biosynthesis</keyword>
<keyword evidence="6" id="KW-0863">Zinc-finger</keyword>
<dbReference type="GO" id="GO:0008270">
    <property type="term" value="F:zinc ion binding"/>
    <property type="evidence" value="ECO:0007669"/>
    <property type="project" value="UniProtKB-KW"/>
</dbReference>
<dbReference type="SUPFAM" id="SSF52096">
    <property type="entry name" value="ClpP/crotonase"/>
    <property type="match status" value="2"/>
</dbReference>
<dbReference type="PROSITE" id="PS50980">
    <property type="entry name" value="COA_CT_NTER"/>
    <property type="match status" value="1"/>
</dbReference>
<evidence type="ECO:0000256" key="5">
    <source>
        <dbReference type="ARBA" id="ARBA00022741"/>
    </source>
</evidence>
<gene>
    <name evidence="15" type="ORF">Ga0074812_102385</name>
</gene>
<keyword evidence="6" id="KW-0862">Zinc</keyword>
<dbReference type="UniPathway" id="UPA00655">
    <property type="reaction ID" value="UER00711"/>
</dbReference>
<dbReference type="Gene3D" id="3.90.226.10">
    <property type="entry name" value="2-enoyl-CoA Hydratase, Chain A, domain 1"/>
    <property type="match status" value="2"/>
</dbReference>
<dbReference type="InterPro" id="IPR029045">
    <property type="entry name" value="ClpP/crotonase-like_dom_sf"/>
</dbReference>
<keyword evidence="6" id="KW-0479">Metal-binding</keyword>
<evidence type="ECO:0000313" key="16">
    <source>
        <dbReference type="Proteomes" id="UP000198802"/>
    </source>
</evidence>
<evidence type="ECO:0000256" key="8">
    <source>
        <dbReference type="ARBA" id="ARBA00022840"/>
    </source>
</evidence>
<dbReference type="Pfam" id="PF01039">
    <property type="entry name" value="Carboxyl_trans"/>
    <property type="match status" value="1"/>
</dbReference>
<comment type="catalytic activity">
    <reaction evidence="11">
        <text>N(6)-carboxybiotinyl-L-lysyl-[protein] + acetyl-CoA = N(6)-biotinyl-L-lysyl-[protein] + malonyl-CoA</text>
        <dbReference type="Rhea" id="RHEA:54728"/>
        <dbReference type="Rhea" id="RHEA-COMP:10505"/>
        <dbReference type="Rhea" id="RHEA-COMP:10506"/>
        <dbReference type="ChEBI" id="CHEBI:57288"/>
        <dbReference type="ChEBI" id="CHEBI:57384"/>
        <dbReference type="ChEBI" id="CHEBI:83144"/>
        <dbReference type="ChEBI" id="CHEBI:83145"/>
        <dbReference type="EC" id="2.1.3.15"/>
    </reaction>
</comment>
<comment type="pathway">
    <text evidence="1">Lipid metabolism; malonyl-CoA biosynthesis; malonyl-CoA from acetyl-CoA: step 1/1.</text>
</comment>
<keyword evidence="9" id="KW-0443">Lipid metabolism</keyword>
<dbReference type="EMBL" id="FAOZ01000002">
    <property type="protein sequence ID" value="CUU54375.1"/>
    <property type="molecule type" value="Genomic_DNA"/>
</dbReference>
<sequence>MAMARRETTTPPRDWRHDLLAEVVRQPGGPAAPNRLGWPDYDGRPALWWGTGPVEGTPAVVAVWDFTIHGGSFGEADATAFTAAVNAAIAARRPLVSLVRSGGTRLQEGVAGLVGLARVSIALGQLAAAGLGHIAVSDQPTTGGMWVTVGSQADLRCAVLGATVGFSGPRVVAAVTGALPPSDSHTALAAAAAGLVDAAVEPSAVASWLGHALRAVAPPDRPPVGQAPAGQAPLAGEAPGPRRSGWEQVLAAREGPRRPAGVILADLLTAGVDLVGPDRTVRARIGLLPTGLAAVGVAVAAQRGGAPGPDGYRLLSRAARLAGRLSLPLLTLVDTPGAACGPAAEAAGIAPQIGAAMAAVLACPSPTISIIVGEGGSGGALAAACADVVLVSPDGYLTALAPEGAATTLRIDLAAAADSAGLRPYDLLALGFADAVLERCDADLPGLALRVADLLRDLTLRDADVRLAARHDKWSTGLVGFQ</sequence>
<keyword evidence="4 15" id="KW-0808">Transferase</keyword>
<evidence type="ECO:0000256" key="6">
    <source>
        <dbReference type="ARBA" id="ARBA00022771"/>
    </source>
</evidence>
<evidence type="ECO:0000256" key="2">
    <source>
        <dbReference type="ARBA" id="ARBA00011883"/>
    </source>
</evidence>
<protein>
    <recommendedName>
        <fullName evidence="2">acetyl-CoA carboxytransferase</fullName>
        <ecNumber evidence="2">2.1.3.15</ecNumber>
    </recommendedName>
</protein>
<dbReference type="InterPro" id="IPR034733">
    <property type="entry name" value="AcCoA_carboxyl_beta"/>
</dbReference>
<evidence type="ECO:0000313" key="15">
    <source>
        <dbReference type="EMBL" id="CUU54375.1"/>
    </source>
</evidence>
<dbReference type="PRINTS" id="PR01069">
    <property type="entry name" value="ACCCTRFRASEA"/>
</dbReference>
<evidence type="ECO:0000259" key="13">
    <source>
        <dbReference type="PROSITE" id="PS50980"/>
    </source>
</evidence>
<reference evidence="16" key="1">
    <citation type="submission" date="2015-11" db="EMBL/GenBank/DDBJ databases">
        <authorList>
            <person name="Varghese N."/>
        </authorList>
    </citation>
    <scope>NUCLEOTIDE SEQUENCE [LARGE SCALE GENOMIC DNA]</scope>
    <source>
        <strain evidence="16">DSM 45899</strain>
    </source>
</reference>
<feature type="compositionally biased region" description="Low complexity" evidence="12">
    <location>
        <begin position="223"/>
        <end position="241"/>
    </location>
</feature>
<organism evidence="15 16">
    <name type="scientific">Parafrankia irregularis</name>
    <dbReference type="NCBI Taxonomy" id="795642"/>
    <lineage>
        <taxon>Bacteria</taxon>
        <taxon>Bacillati</taxon>
        <taxon>Actinomycetota</taxon>
        <taxon>Actinomycetes</taxon>
        <taxon>Frankiales</taxon>
        <taxon>Frankiaceae</taxon>
        <taxon>Parafrankia</taxon>
    </lineage>
</organism>
<evidence type="ECO:0000259" key="14">
    <source>
        <dbReference type="PROSITE" id="PS50989"/>
    </source>
</evidence>
<dbReference type="InterPro" id="IPR001095">
    <property type="entry name" value="Acetyl_CoA_COase_a_su"/>
</dbReference>
<evidence type="ECO:0000256" key="1">
    <source>
        <dbReference type="ARBA" id="ARBA00004956"/>
    </source>
</evidence>
<name>A0A0S4QG43_9ACTN</name>
<evidence type="ECO:0000256" key="4">
    <source>
        <dbReference type="ARBA" id="ARBA00022679"/>
    </source>
</evidence>
<dbReference type="InterPro" id="IPR011762">
    <property type="entry name" value="COA_CT_N"/>
</dbReference>
<feature type="domain" description="CoA carboxyltransferase C-terminal" evidence="14">
    <location>
        <begin position="237"/>
        <end position="473"/>
    </location>
</feature>
<evidence type="ECO:0000256" key="3">
    <source>
        <dbReference type="ARBA" id="ARBA00022516"/>
    </source>
</evidence>
<dbReference type="InterPro" id="IPR011763">
    <property type="entry name" value="COA_CT_C"/>
</dbReference>
<evidence type="ECO:0000256" key="9">
    <source>
        <dbReference type="ARBA" id="ARBA00023098"/>
    </source>
</evidence>
<keyword evidence="8" id="KW-0067">ATP-binding</keyword>
<dbReference type="EC" id="2.1.3.15" evidence="2"/>
<dbReference type="GO" id="GO:0005524">
    <property type="term" value="F:ATP binding"/>
    <property type="evidence" value="ECO:0007669"/>
    <property type="project" value="UniProtKB-KW"/>
</dbReference>
<dbReference type="Proteomes" id="UP000198802">
    <property type="component" value="Unassembled WGS sequence"/>
</dbReference>
<feature type="domain" description="CoA carboxyltransferase N-terminal" evidence="13">
    <location>
        <begin position="1"/>
        <end position="231"/>
    </location>
</feature>
<dbReference type="GO" id="GO:0016743">
    <property type="term" value="F:carboxyl- or carbamoyltransferase activity"/>
    <property type="evidence" value="ECO:0007669"/>
    <property type="project" value="InterPro"/>
</dbReference>
<evidence type="ECO:0000256" key="12">
    <source>
        <dbReference type="SAM" id="MobiDB-lite"/>
    </source>
</evidence>
<keyword evidence="16" id="KW-1185">Reference proteome</keyword>